<name>A0AAV5R765_PICKL</name>
<reference evidence="2 3" key="1">
    <citation type="journal article" date="2023" name="Elife">
        <title>Identification of key yeast species and microbe-microbe interactions impacting larval growth of Drosophila in the wild.</title>
        <authorList>
            <person name="Mure A."/>
            <person name="Sugiura Y."/>
            <person name="Maeda R."/>
            <person name="Honda K."/>
            <person name="Sakurai N."/>
            <person name="Takahashi Y."/>
            <person name="Watada M."/>
            <person name="Katoh T."/>
            <person name="Gotoh A."/>
            <person name="Gotoh Y."/>
            <person name="Taniguchi I."/>
            <person name="Nakamura K."/>
            <person name="Hayashi T."/>
            <person name="Katayama T."/>
            <person name="Uemura T."/>
            <person name="Hattori Y."/>
        </authorList>
    </citation>
    <scope>NUCLEOTIDE SEQUENCE [LARGE SCALE GENOMIC DNA]</scope>
    <source>
        <strain evidence="2 3">PK-24</strain>
    </source>
</reference>
<accession>A0AAV5R765</accession>
<evidence type="ECO:0000259" key="1">
    <source>
        <dbReference type="Pfam" id="PF14616"/>
    </source>
</evidence>
<comment type="caution">
    <text evidence="2">The sequence shown here is derived from an EMBL/GenBank/DDBJ whole genome shotgun (WGS) entry which is preliminary data.</text>
</comment>
<dbReference type="Proteomes" id="UP001378960">
    <property type="component" value="Unassembled WGS sequence"/>
</dbReference>
<organism evidence="2 3">
    <name type="scientific">Pichia kluyveri</name>
    <name type="common">Yeast</name>
    <dbReference type="NCBI Taxonomy" id="36015"/>
    <lineage>
        <taxon>Eukaryota</taxon>
        <taxon>Fungi</taxon>
        <taxon>Dikarya</taxon>
        <taxon>Ascomycota</taxon>
        <taxon>Saccharomycotina</taxon>
        <taxon>Pichiomycetes</taxon>
        <taxon>Pichiales</taxon>
        <taxon>Pichiaceae</taxon>
        <taxon>Pichia</taxon>
    </lineage>
</organism>
<dbReference type="AlphaFoldDB" id="A0AAV5R765"/>
<dbReference type="InterPro" id="IPR028012">
    <property type="entry name" value="Rua1_C"/>
</dbReference>
<dbReference type="Pfam" id="PF14616">
    <property type="entry name" value="Rua1_C"/>
    <property type="match status" value="1"/>
</dbReference>
<protein>
    <recommendedName>
        <fullName evidence="1">Transcription regulator Rua1 C-terminal domain-containing protein</fullName>
    </recommendedName>
</protein>
<proteinExistence type="predicted"/>
<evidence type="ECO:0000313" key="2">
    <source>
        <dbReference type="EMBL" id="GMM47409.1"/>
    </source>
</evidence>
<keyword evidence="3" id="KW-1185">Reference proteome</keyword>
<feature type="domain" description="Transcription regulator Rua1 C-terminal" evidence="1">
    <location>
        <begin position="402"/>
        <end position="509"/>
    </location>
</feature>
<gene>
    <name evidence="2" type="ORF">DAPK24_039840</name>
</gene>
<evidence type="ECO:0000313" key="3">
    <source>
        <dbReference type="Proteomes" id="UP001378960"/>
    </source>
</evidence>
<sequence length="543" mass="64286">MDQFDDFIDYDLYNNNNGMEIKTIDEEDNDDVGNFQFHMVNNNDVIEQSQLLIESIDHYQSYDNDNWIVNEQLMNKFNEELVNNDIDIDIQMNDDDVKNSMESYNGLNSNNQNPSMNNKEVYPNGGNKYPNGCEFIEPDDTIFSPNSDKKSDNNSSISEISLIDQNINKLNKIDLSIDNQINNGSQFTINMMNYQSTEFIENFQLQNNDKKIKEIKFDFYDTSNDYNFYEEFEGDEKGEEKEGSDYVEVETIQQPKEIIKIKRKPIVYTENDILRAINYINQYNHYNIEKISIKLPETISIQGKVFNIVPFKKWQLEYFQYQLPNNIQNVNILLNKFNDSDWKYYCNYIDQPHYEINNNSLPLRYCKQIGNFYEPFIIRERRKDGYKYNSKEILNRKRRYKIGKNKDDCNYIVEAMCPYCPIINNLDNSINDYFYGRNDSEYLHHITKHHGVYSDGTEHPLPKLIVYDNNFKYFAYCECGELTKIKKLGDNNNTGTNGNKFLSYLRHCLTHLTNSKNGKGSSRLNRRELLIKEIEISNLIYEC</sequence>
<dbReference type="EMBL" id="BTGB01000005">
    <property type="protein sequence ID" value="GMM47409.1"/>
    <property type="molecule type" value="Genomic_DNA"/>
</dbReference>